<evidence type="ECO:0000313" key="2">
    <source>
        <dbReference type="Proteomes" id="UP001500454"/>
    </source>
</evidence>
<sequence>MDITSLDFQQGRIKLVLFKSRLRSVLYGVREADADLFSLPHNPIGQWLYTVVMPRYSAHAEARELERALQRMLDTGRDLAAQYARGQLEEARAGLERIDGHAAQVELLLQQLSRRAA</sequence>
<gene>
    <name evidence="1" type="ORF">GCM10023186_27410</name>
</gene>
<comment type="caution">
    <text evidence="1">The sequence shown here is derived from an EMBL/GenBank/DDBJ whole genome shotgun (WGS) entry which is preliminary data.</text>
</comment>
<keyword evidence="2" id="KW-1185">Reference proteome</keyword>
<dbReference type="Proteomes" id="UP001500454">
    <property type="component" value="Unassembled WGS sequence"/>
</dbReference>
<evidence type="ECO:0008006" key="3">
    <source>
        <dbReference type="Google" id="ProtNLM"/>
    </source>
</evidence>
<protein>
    <recommendedName>
        <fullName evidence="3">Histidine kinase</fullName>
    </recommendedName>
</protein>
<dbReference type="EMBL" id="BAABHA010000008">
    <property type="protein sequence ID" value="GAA4384732.1"/>
    <property type="molecule type" value="Genomic_DNA"/>
</dbReference>
<reference evidence="2" key="1">
    <citation type="journal article" date="2019" name="Int. J. Syst. Evol. Microbiol.">
        <title>The Global Catalogue of Microorganisms (GCM) 10K type strain sequencing project: providing services to taxonomists for standard genome sequencing and annotation.</title>
        <authorList>
            <consortium name="The Broad Institute Genomics Platform"/>
            <consortium name="The Broad Institute Genome Sequencing Center for Infectious Disease"/>
            <person name="Wu L."/>
            <person name="Ma J."/>
        </authorList>
    </citation>
    <scope>NUCLEOTIDE SEQUENCE [LARGE SCALE GENOMIC DNA]</scope>
    <source>
        <strain evidence="2">JCM 17924</strain>
    </source>
</reference>
<accession>A0ABP8J4Z3</accession>
<organism evidence="1 2">
    <name type="scientific">Hymenobacter koreensis</name>
    <dbReference type="NCBI Taxonomy" id="1084523"/>
    <lineage>
        <taxon>Bacteria</taxon>
        <taxon>Pseudomonadati</taxon>
        <taxon>Bacteroidota</taxon>
        <taxon>Cytophagia</taxon>
        <taxon>Cytophagales</taxon>
        <taxon>Hymenobacteraceae</taxon>
        <taxon>Hymenobacter</taxon>
    </lineage>
</organism>
<evidence type="ECO:0000313" key="1">
    <source>
        <dbReference type="EMBL" id="GAA4384732.1"/>
    </source>
</evidence>
<dbReference type="RefSeq" id="WP_345225090.1">
    <property type="nucleotide sequence ID" value="NZ_BAABHA010000008.1"/>
</dbReference>
<name>A0ABP8J4Z3_9BACT</name>
<proteinExistence type="predicted"/>